<keyword evidence="1" id="KW-1133">Transmembrane helix</keyword>
<organism evidence="2 3">
    <name type="scientific">Kribbella hippodromi</name>
    <dbReference type="NCBI Taxonomy" id="434347"/>
    <lineage>
        <taxon>Bacteria</taxon>
        <taxon>Bacillati</taxon>
        <taxon>Actinomycetota</taxon>
        <taxon>Actinomycetes</taxon>
        <taxon>Propionibacteriales</taxon>
        <taxon>Kribbellaceae</taxon>
        <taxon>Kribbella</taxon>
    </lineage>
</organism>
<dbReference type="Proteomes" id="UP001501705">
    <property type="component" value="Unassembled WGS sequence"/>
</dbReference>
<evidence type="ECO:0000313" key="3">
    <source>
        <dbReference type="Proteomes" id="UP001501705"/>
    </source>
</evidence>
<keyword evidence="1" id="KW-0472">Membrane</keyword>
<keyword evidence="3" id="KW-1185">Reference proteome</keyword>
<evidence type="ECO:0000313" key="2">
    <source>
        <dbReference type="EMBL" id="GAA1599108.1"/>
    </source>
</evidence>
<proteinExistence type="predicted"/>
<reference evidence="2 3" key="1">
    <citation type="journal article" date="2019" name="Int. J. Syst. Evol. Microbiol.">
        <title>The Global Catalogue of Microorganisms (GCM) 10K type strain sequencing project: providing services to taxonomists for standard genome sequencing and annotation.</title>
        <authorList>
            <consortium name="The Broad Institute Genomics Platform"/>
            <consortium name="The Broad Institute Genome Sequencing Center for Infectious Disease"/>
            <person name="Wu L."/>
            <person name="Ma J."/>
        </authorList>
    </citation>
    <scope>NUCLEOTIDE SEQUENCE [LARGE SCALE GENOMIC DNA]</scope>
    <source>
        <strain evidence="2 3">JCM 15572</strain>
    </source>
</reference>
<gene>
    <name evidence="2" type="ORF">GCM10009804_64640</name>
</gene>
<comment type="caution">
    <text evidence="2">The sequence shown here is derived from an EMBL/GenBank/DDBJ whole genome shotgun (WGS) entry which is preliminary data.</text>
</comment>
<evidence type="ECO:0000256" key="1">
    <source>
        <dbReference type="SAM" id="Phobius"/>
    </source>
</evidence>
<name>A0ABN2E7X0_9ACTN</name>
<accession>A0ABN2E7X0</accession>
<dbReference type="EMBL" id="BAAAPH010000027">
    <property type="protein sequence ID" value="GAA1599108.1"/>
    <property type="molecule type" value="Genomic_DNA"/>
</dbReference>
<feature type="transmembrane region" description="Helical" evidence="1">
    <location>
        <begin position="49"/>
        <end position="68"/>
    </location>
</feature>
<protein>
    <submittedName>
        <fullName evidence="2">Uncharacterized protein</fullName>
    </submittedName>
</protein>
<keyword evidence="1" id="KW-0812">Transmembrane</keyword>
<sequence>METPAYGTTNCVICRSLLKRSRRRYCKVQDELTQEKEHSMKLKLTRRRVVRIAVPTLLLALAAGYSQYGTGLTDHLNRQPPVPSVFTGN</sequence>